<gene>
    <name evidence="5" type="ORF">FYJ51_07610</name>
</gene>
<dbReference type="GO" id="GO:0030527">
    <property type="term" value="F:structural constituent of chromatin"/>
    <property type="evidence" value="ECO:0007669"/>
    <property type="project" value="InterPro"/>
</dbReference>
<comment type="caution">
    <text evidence="5">The sequence shown here is derived from an EMBL/GenBank/DDBJ whole genome shotgun (WGS) entry which is preliminary data.</text>
</comment>
<keyword evidence="6" id="KW-1185">Reference proteome</keyword>
<protein>
    <submittedName>
        <fullName evidence="5">HU family DNA-binding protein</fullName>
    </submittedName>
</protein>
<evidence type="ECO:0000313" key="6">
    <source>
        <dbReference type="Proteomes" id="UP000461880"/>
    </source>
</evidence>
<reference evidence="5 6" key="1">
    <citation type="submission" date="2019-08" db="EMBL/GenBank/DDBJ databases">
        <title>In-depth cultivation of the pig gut microbiome towards novel bacterial diversity and tailored functional studies.</title>
        <authorList>
            <person name="Wylensek D."/>
            <person name="Hitch T.C.A."/>
            <person name="Clavel T."/>
        </authorList>
    </citation>
    <scope>NUCLEOTIDE SEQUENCE [LARGE SCALE GENOMIC DNA]</scope>
    <source>
        <strain evidence="5 6">Oil+RF-744-GAM-WT-6</strain>
    </source>
</reference>
<dbReference type="PRINTS" id="PR01727">
    <property type="entry name" value="DNABINDINGHU"/>
</dbReference>
<evidence type="ECO:0000256" key="3">
    <source>
        <dbReference type="ARBA" id="ARBA00023125"/>
    </source>
</evidence>
<dbReference type="AlphaFoldDB" id="A0A7X2TFM0"/>
<dbReference type="Proteomes" id="UP000461880">
    <property type="component" value="Unassembled WGS sequence"/>
</dbReference>
<dbReference type="Pfam" id="PF00216">
    <property type="entry name" value="Bac_DNA_binding"/>
    <property type="match status" value="1"/>
</dbReference>
<dbReference type="PANTHER" id="PTHR33175:SF3">
    <property type="entry name" value="DNA-BINDING PROTEIN HU-BETA"/>
    <property type="match status" value="1"/>
</dbReference>
<evidence type="ECO:0000256" key="4">
    <source>
        <dbReference type="RuleBase" id="RU003939"/>
    </source>
</evidence>
<keyword evidence="2" id="KW-0226">DNA condensation</keyword>
<dbReference type="GO" id="GO:0030261">
    <property type="term" value="P:chromosome condensation"/>
    <property type="evidence" value="ECO:0007669"/>
    <property type="project" value="UniProtKB-KW"/>
</dbReference>
<dbReference type="PROSITE" id="PS00045">
    <property type="entry name" value="HISTONE_LIKE"/>
    <property type="match status" value="1"/>
</dbReference>
<dbReference type="GO" id="GO:0003677">
    <property type="term" value="F:DNA binding"/>
    <property type="evidence" value="ECO:0007669"/>
    <property type="project" value="UniProtKB-KW"/>
</dbReference>
<dbReference type="PANTHER" id="PTHR33175">
    <property type="entry name" value="DNA-BINDING PROTEIN HU"/>
    <property type="match status" value="1"/>
</dbReference>
<dbReference type="InterPro" id="IPR000119">
    <property type="entry name" value="Hist_DNA-bd"/>
</dbReference>
<dbReference type="Gene3D" id="4.10.520.10">
    <property type="entry name" value="IHF-like DNA-binding proteins"/>
    <property type="match status" value="1"/>
</dbReference>
<dbReference type="CDD" id="cd13831">
    <property type="entry name" value="HU"/>
    <property type="match status" value="1"/>
</dbReference>
<dbReference type="InterPro" id="IPR020816">
    <property type="entry name" value="Histone-like_DNA-bd_CS"/>
</dbReference>
<evidence type="ECO:0000256" key="1">
    <source>
        <dbReference type="ARBA" id="ARBA00010529"/>
    </source>
</evidence>
<keyword evidence="3 5" id="KW-0238">DNA-binding</keyword>
<evidence type="ECO:0000313" key="5">
    <source>
        <dbReference type="EMBL" id="MSS58772.1"/>
    </source>
</evidence>
<proteinExistence type="inferred from homology"/>
<organism evidence="5 6">
    <name type="scientific">Stecheria intestinalis</name>
    <dbReference type="NCBI Taxonomy" id="2606630"/>
    <lineage>
        <taxon>Bacteria</taxon>
        <taxon>Bacillati</taxon>
        <taxon>Bacillota</taxon>
        <taxon>Erysipelotrichia</taxon>
        <taxon>Erysipelotrichales</taxon>
        <taxon>Erysipelotrichaceae</taxon>
        <taxon>Stecheria</taxon>
    </lineage>
</organism>
<evidence type="ECO:0000256" key="2">
    <source>
        <dbReference type="ARBA" id="ARBA00023067"/>
    </source>
</evidence>
<accession>A0A7X2TFM0</accession>
<dbReference type="SMART" id="SM00411">
    <property type="entry name" value="BHL"/>
    <property type="match status" value="1"/>
</dbReference>
<sequence length="98" mass="11118">MYKPEIVFTGKDIARTISDTKGITRKQAGEYVDTVFEAMKQELAEGKNISIHGFGRFEQKVRPERGGINPRTKEKVRIPESRTVVFHPAKALKDKISD</sequence>
<dbReference type="SUPFAM" id="SSF47729">
    <property type="entry name" value="IHF-like DNA-binding proteins"/>
    <property type="match status" value="1"/>
</dbReference>
<dbReference type="EMBL" id="VUMN01000016">
    <property type="protein sequence ID" value="MSS58772.1"/>
    <property type="molecule type" value="Genomic_DNA"/>
</dbReference>
<comment type="similarity">
    <text evidence="1 4">Belongs to the bacterial histone-like protein family.</text>
</comment>
<dbReference type="InterPro" id="IPR010992">
    <property type="entry name" value="IHF-like_DNA-bd_dom_sf"/>
</dbReference>
<name>A0A7X2TFM0_9FIRM</name>
<dbReference type="RefSeq" id="WP_154504696.1">
    <property type="nucleotide sequence ID" value="NZ_VUMN01000016.1"/>
</dbReference>